<feature type="region of interest" description="Disordered" evidence="1">
    <location>
        <begin position="1"/>
        <end position="92"/>
    </location>
</feature>
<dbReference type="GeneTree" id="ENSGT00940000162679"/>
<accession>A0ABI7ZPY0</accession>
<organism evidence="2 3">
    <name type="scientific">Felis catus</name>
    <name type="common">Cat</name>
    <name type="synonym">Felis silvestris catus</name>
    <dbReference type="NCBI Taxonomy" id="9685"/>
    <lineage>
        <taxon>Eukaryota</taxon>
        <taxon>Metazoa</taxon>
        <taxon>Chordata</taxon>
        <taxon>Craniata</taxon>
        <taxon>Vertebrata</taxon>
        <taxon>Euteleostomi</taxon>
        <taxon>Mammalia</taxon>
        <taxon>Eutheria</taxon>
        <taxon>Laurasiatheria</taxon>
        <taxon>Carnivora</taxon>
        <taxon>Feliformia</taxon>
        <taxon>Felidae</taxon>
        <taxon>Felinae</taxon>
        <taxon>Felis</taxon>
    </lineage>
</organism>
<keyword evidence="3" id="KW-1185">Reference proteome</keyword>
<evidence type="ECO:0000313" key="3">
    <source>
        <dbReference type="Proteomes" id="UP000823872"/>
    </source>
</evidence>
<reference evidence="2 3" key="1">
    <citation type="submission" date="2021-02" db="EMBL/GenBank/DDBJ databases">
        <title>Safari Cat Assemblies.</title>
        <authorList>
            <person name="Bredemeyer K.R."/>
            <person name="Murphy W.J."/>
        </authorList>
    </citation>
    <scope>NUCLEOTIDE SEQUENCE [LARGE SCALE GENOMIC DNA]</scope>
</reference>
<proteinExistence type="predicted"/>
<evidence type="ECO:0000256" key="1">
    <source>
        <dbReference type="SAM" id="MobiDB-lite"/>
    </source>
</evidence>
<name>A0ABI7ZPY0_FELCA</name>
<feature type="compositionally biased region" description="Basic residues" evidence="1">
    <location>
        <begin position="1"/>
        <end position="10"/>
    </location>
</feature>
<dbReference type="Ensembl" id="ENSFCTT00005067496.1">
    <property type="protein sequence ID" value="ENSFCTP00005048528.1"/>
    <property type="gene ID" value="ENSFCTG00005023606.1"/>
</dbReference>
<sequence length="225" mass="25211">MAGPRPRSRRSPWPPAGGSPRNLRPQGGDQSRVWAKRPAAFFSRGLGGTRSSPRRHREDPELPVPLSVPRQVRSSRGHPSSPQPRGCRANGDALWMSADWPPTRNWPWDARRARGVAVNPSRLLVSVKFHALVVLGWPHVVELLPQRNPSLHVASLTRQLQHCMAGHQLLQFKGSTLALVIITLELERLMPDWCTPISDLLKKAQVSSEQLSHCKELVKQHLRSL</sequence>
<reference evidence="2" key="3">
    <citation type="submission" date="2025-09" db="UniProtKB">
        <authorList>
            <consortium name="Ensembl"/>
        </authorList>
    </citation>
    <scope>IDENTIFICATION</scope>
    <source>
        <strain evidence="2">breed Abyssinian</strain>
    </source>
</reference>
<protein>
    <submittedName>
        <fullName evidence="2">Uncharacterized protein</fullName>
    </submittedName>
</protein>
<evidence type="ECO:0000313" key="2">
    <source>
        <dbReference type="Ensembl" id="ENSFCTP00005048528.1"/>
    </source>
</evidence>
<dbReference type="Proteomes" id="UP000823872">
    <property type="component" value="Chromosome A1"/>
</dbReference>
<reference evidence="2" key="2">
    <citation type="submission" date="2025-08" db="UniProtKB">
        <authorList>
            <consortium name="Ensembl"/>
        </authorList>
    </citation>
    <scope>IDENTIFICATION</scope>
    <source>
        <strain evidence="2">breed Abyssinian</strain>
    </source>
</reference>